<dbReference type="AlphaFoldDB" id="A0A3P7LLD4"/>
<dbReference type="Proteomes" id="UP000270094">
    <property type="component" value="Unassembled WGS sequence"/>
</dbReference>
<dbReference type="EMBL" id="UYYB01122784">
    <property type="protein sequence ID" value="VDM83385.1"/>
    <property type="molecule type" value="Genomic_DNA"/>
</dbReference>
<accession>A0A3P7LLD4</accession>
<organism evidence="1 2">
    <name type="scientific">Strongylus vulgaris</name>
    <name type="common">Blood worm</name>
    <dbReference type="NCBI Taxonomy" id="40348"/>
    <lineage>
        <taxon>Eukaryota</taxon>
        <taxon>Metazoa</taxon>
        <taxon>Ecdysozoa</taxon>
        <taxon>Nematoda</taxon>
        <taxon>Chromadorea</taxon>
        <taxon>Rhabditida</taxon>
        <taxon>Rhabditina</taxon>
        <taxon>Rhabditomorpha</taxon>
        <taxon>Strongyloidea</taxon>
        <taxon>Strongylidae</taxon>
        <taxon>Strongylus</taxon>
    </lineage>
</organism>
<name>A0A3P7LLD4_STRVU</name>
<proteinExistence type="predicted"/>
<keyword evidence="2" id="KW-1185">Reference proteome</keyword>
<reference evidence="1 2" key="1">
    <citation type="submission" date="2018-11" db="EMBL/GenBank/DDBJ databases">
        <authorList>
            <consortium name="Pathogen Informatics"/>
        </authorList>
    </citation>
    <scope>NUCLEOTIDE SEQUENCE [LARGE SCALE GENOMIC DNA]</scope>
</reference>
<evidence type="ECO:0000313" key="1">
    <source>
        <dbReference type="EMBL" id="VDM83385.1"/>
    </source>
</evidence>
<protein>
    <submittedName>
        <fullName evidence="1">Uncharacterized protein</fullName>
    </submittedName>
</protein>
<evidence type="ECO:0000313" key="2">
    <source>
        <dbReference type="Proteomes" id="UP000270094"/>
    </source>
</evidence>
<sequence length="53" mass="5765">MRPPRLSTRAIAHKVIRPTTMYTLLAMAPSPADRAIIVGYQLATALLESPTSD</sequence>
<gene>
    <name evidence="1" type="ORF">SVUK_LOCUS18383</name>
</gene>